<proteinExistence type="predicted"/>
<feature type="region of interest" description="Disordered" evidence="2">
    <location>
        <begin position="218"/>
        <end position="255"/>
    </location>
</feature>
<evidence type="ECO:0000313" key="6">
    <source>
        <dbReference type="Proteomes" id="UP000551758"/>
    </source>
</evidence>
<keyword evidence="6" id="KW-1185">Reference proteome</keyword>
<dbReference type="PANTHER" id="PTHR11905:SF112">
    <property type="entry name" value="DISINTEGRIN AND METALLOPROTEINASE DOMAIN-CONTAINING PROTEIN 12"/>
    <property type="match status" value="1"/>
</dbReference>
<evidence type="ECO:0000259" key="4">
    <source>
        <dbReference type="PROSITE" id="PS50026"/>
    </source>
</evidence>
<protein>
    <recommendedName>
        <fullName evidence="4">EGF-like domain-containing protein</fullName>
    </recommendedName>
</protein>
<feature type="domain" description="EGF-like" evidence="4">
    <location>
        <begin position="122"/>
        <end position="154"/>
    </location>
</feature>
<sequence length="345" mass="37446">DEEESGAKPAPGICFERVNSAGDPYGNCGKDSKSSFAKCEMRDAKCGKIQCQGGASRPVIGTNAVSIETNIPLQEGGRILCRGTHVYLGDDMPDPGLVLAGTKCADGKICLNRRCQNVSIFGVHECALQCHSRGVCNNRKNCHCEAHWAPPFCDKFGFGGSTDSGPIRQADNQGLTIGILVTILCLLAAGFVVYLKRKTLIRLLFTDKKTTIEKLRCVRPSRPPSGSQPGQAHLTHLSKGPIRKPPHSNTLKDNPRRLLQCQNVDISRPLKALDVPQPNSPHRVLPALHQAPPRVPTVPARPLPANPALRQAQGENTSAYQAYVLSRILKERSWEEATSGSRVEL</sequence>
<dbReference type="Pfam" id="PF08516">
    <property type="entry name" value="ADAM_CR"/>
    <property type="match status" value="1"/>
</dbReference>
<keyword evidence="3" id="KW-1133">Transmembrane helix</keyword>
<dbReference type="EMBL" id="JACDTQ010001499">
    <property type="protein sequence ID" value="KAF5922304.1"/>
    <property type="molecule type" value="Genomic_DNA"/>
</dbReference>
<comment type="caution">
    <text evidence="5">The sequence shown here is derived from an EMBL/GenBank/DDBJ whole genome shotgun (WGS) entry which is preliminary data.</text>
</comment>
<dbReference type="PANTHER" id="PTHR11905">
    <property type="entry name" value="ADAM A DISINTEGRIN AND METALLOPROTEASE DOMAIN"/>
    <property type="match status" value="1"/>
</dbReference>
<keyword evidence="3" id="KW-0472">Membrane</keyword>
<gene>
    <name evidence="5" type="ORF">HPG69_006906</name>
</gene>
<evidence type="ECO:0000256" key="1">
    <source>
        <dbReference type="PROSITE-ProRule" id="PRU00076"/>
    </source>
</evidence>
<reference evidence="5 6" key="1">
    <citation type="journal article" date="2020" name="Mol. Biol. Evol.">
        <title>Interspecific Gene Flow and the Evolution of Specialization in Black and White Rhinoceros.</title>
        <authorList>
            <person name="Moodley Y."/>
            <person name="Westbury M.V."/>
            <person name="Russo I.M."/>
            <person name="Gopalakrishnan S."/>
            <person name="Rakotoarivelo A."/>
            <person name="Olsen R.A."/>
            <person name="Prost S."/>
            <person name="Tunstall T."/>
            <person name="Ryder O.A."/>
            <person name="Dalen L."/>
            <person name="Bruford M.W."/>
        </authorList>
    </citation>
    <scope>NUCLEOTIDE SEQUENCE [LARGE SCALE GENOMIC DNA]</scope>
    <source>
        <strain evidence="5">SBR-YM</strain>
        <tissue evidence="5">Skin</tissue>
    </source>
</reference>
<dbReference type="InterPro" id="IPR000742">
    <property type="entry name" value="EGF"/>
</dbReference>
<accession>A0A7J7F3F8</accession>
<evidence type="ECO:0000256" key="3">
    <source>
        <dbReference type="SAM" id="Phobius"/>
    </source>
</evidence>
<keyword evidence="3" id="KW-0812">Transmembrane</keyword>
<evidence type="ECO:0000256" key="2">
    <source>
        <dbReference type="SAM" id="MobiDB-lite"/>
    </source>
</evidence>
<feature type="non-terminal residue" evidence="5">
    <location>
        <position position="1"/>
    </location>
</feature>
<dbReference type="InterPro" id="IPR006586">
    <property type="entry name" value="ADAM_Cys-rich"/>
</dbReference>
<dbReference type="PROSITE" id="PS50026">
    <property type="entry name" value="EGF_3"/>
    <property type="match status" value="1"/>
</dbReference>
<feature type="disulfide bond" evidence="1">
    <location>
        <begin position="126"/>
        <end position="136"/>
    </location>
</feature>
<name>A0A7J7F3F8_DICBM</name>
<organism evidence="5 6">
    <name type="scientific">Diceros bicornis minor</name>
    <name type="common">South-central black rhinoceros</name>
    <dbReference type="NCBI Taxonomy" id="77932"/>
    <lineage>
        <taxon>Eukaryota</taxon>
        <taxon>Metazoa</taxon>
        <taxon>Chordata</taxon>
        <taxon>Craniata</taxon>
        <taxon>Vertebrata</taxon>
        <taxon>Euteleostomi</taxon>
        <taxon>Mammalia</taxon>
        <taxon>Eutheria</taxon>
        <taxon>Laurasiatheria</taxon>
        <taxon>Perissodactyla</taxon>
        <taxon>Rhinocerotidae</taxon>
        <taxon>Diceros</taxon>
    </lineage>
</organism>
<comment type="caution">
    <text evidence="1">Lacks conserved residue(s) required for the propagation of feature annotation.</text>
</comment>
<feature type="disulfide bond" evidence="1">
    <location>
        <begin position="144"/>
        <end position="153"/>
    </location>
</feature>
<dbReference type="Proteomes" id="UP000551758">
    <property type="component" value="Unassembled WGS sequence"/>
</dbReference>
<dbReference type="AlphaFoldDB" id="A0A7J7F3F8"/>
<dbReference type="SMART" id="SM00608">
    <property type="entry name" value="ACR"/>
    <property type="match status" value="1"/>
</dbReference>
<keyword evidence="1" id="KW-0245">EGF-like domain</keyword>
<feature type="transmembrane region" description="Helical" evidence="3">
    <location>
        <begin position="174"/>
        <end position="195"/>
    </location>
</feature>
<evidence type="ECO:0000313" key="5">
    <source>
        <dbReference type="EMBL" id="KAF5922304.1"/>
    </source>
</evidence>
<keyword evidence="1" id="KW-1015">Disulfide bond</keyword>